<feature type="transmembrane region" description="Helical" evidence="6">
    <location>
        <begin position="369"/>
        <end position="388"/>
    </location>
</feature>
<feature type="transmembrane region" description="Helical" evidence="6">
    <location>
        <begin position="24"/>
        <end position="45"/>
    </location>
</feature>
<feature type="domain" description="NADH:quinone oxidoreductase/Mrp antiporter transmembrane" evidence="7">
    <location>
        <begin position="123"/>
        <end position="415"/>
    </location>
</feature>
<comment type="caution">
    <text evidence="9">The sequence shown here is derived from an EMBL/GenBank/DDBJ whole genome shotgun (WGS) entry which is preliminary data.</text>
</comment>
<dbReference type="Proteomes" id="UP000233387">
    <property type="component" value="Unassembled WGS sequence"/>
</dbReference>
<dbReference type="InterPro" id="IPR001750">
    <property type="entry name" value="ND/Mrp_TM"/>
</dbReference>
<feature type="transmembrane region" description="Helical" evidence="6">
    <location>
        <begin position="103"/>
        <end position="123"/>
    </location>
</feature>
<dbReference type="Pfam" id="PF00361">
    <property type="entry name" value="Proton_antipo_M"/>
    <property type="match status" value="1"/>
</dbReference>
<dbReference type="RefSeq" id="WP_101357710.1">
    <property type="nucleotide sequence ID" value="NZ_NKXO01000005.1"/>
</dbReference>
<keyword evidence="10" id="KW-1185">Reference proteome</keyword>
<protein>
    <submittedName>
        <fullName evidence="9">Proton-translocating NADH-quinone oxidoreductase, chain L</fullName>
    </submittedName>
</protein>
<keyword evidence="4 6" id="KW-0472">Membrane</keyword>
<feature type="transmembrane region" description="Helical" evidence="6">
    <location>
        <begin position="240"/>
        <end position="260"/>
    </location>
</feature>
<dbReference type="PANTHER" id="PTHR42829">
    <property type="entry name" value="NADH-UBIQUINONE OXIDOREDUCTASE CHAIN 5"/>
    <property type="match status" value="1"/>
</dbReference>
<gene>
    <name evidence="9" type="ORF">Rain11_0445</name>
</gene>
<dbReference type="AlphaFoldDB" id="A0A2N3IJM6"/>
<evidence type="ECO:0000313" key="10">
    <source>
        <dbReference type="Proteomes" id="UP000233387"/>
    </source>
</evidence>
<accession>A0A2N3IJM6</accession>
<feature type="transmembrane region" description="Helical" evidence="6">
    <location>
        <begin position="160"/>
        <end position="183"/>
    </location>
</feature>
<evidence type="ECO:0000259" key="8">
    <source>
        <dbReference type="Pfam" id="PF00662"/>
    </source>
</evidence>
<feature type="transmembrane region" description="Helical" evidence="6">
    <location>
        <begin position="203"/>
        <end position="228"/>
    </location>
</feature>
<feature type="transmembrane region" description="Helical" evidence="6">
    <location>
        <begin position="642"/>
        <end position="659"/>
    </location>
</feature>
<dbReference type="GO" id="GO:0016020">
    <property type="term" value="C:membrane"/>
    <property type="evidence" value="ECO:0007669"/>
    <property type="project" value="UniProtKB-SubCell"/>
</dbReference>
<feature type="transmembrane region" description="Helical" evidence="6">
    <location>
        <begin position="408"/>
        <end position="428"/>
    </location>
</feature>
<evidence type="ECO:0000256" key="2">
    <source>
        <dbReference type="ARBA" id="ARBA00022692"/>
    </source>
</evidence>
<keyword evidence="3 6" id="KW-1133">Transmembrane helix</keyword>
<dbReference type="EMBL" id="NKXO01000005">
    <property type="protein sequence ID" value="PKQ70525.1"/>
    <property type="molecule type" value="Genomic_DNA"/>
</dbReference>
<dbReference type="OrthoDB" id="9807568at2"/>
<feature type="transmembrane region" description="Helical" evidence="6">
    <location>
        <begin position="457"/>
        <end position="478"/>
    </location>
</feature>
<sequence>MIALLFLQLLIVSALLTFLKNKPKIIHLVSFFSLLLNLVLCTVAFKQYLPTNFVWQKQWIHFASLHLGIFLGKTELLMIVLVAFIALLVGIFSFAYMHAEKRLHLYFAYLLFFVFAMQMLIVADNFLQTYVFWELVGVCSYLLIGFWQEKSEAVKASRKAFLVNRIGDVGFLIGILLVFQYFQTFSFSEISVLLAEKTFPNELLTLIGIFLFLGAMGKSAQFPLHVWLPDAMQGPTPISALLHAATMVAAGVFLMAKIFFLLTPTALQFVQIIGLVSMLLGAYQAIFQSNIKKVLAYSTISQLGLMFVAIGAGNREAGLFHLFTHAFFKAGLFLCVGVVIHHTHHWAKSFPYDSENMYLLGGLRKKQPYVFVFYTIFLFSLLGLPFTAGFLSKEMILETLWHNASTPFQISVFVFTLIGFGLTAFYIAQQYRALFFGKFHLQTFFPNLKFHFEKPTFSFAFPLSLLALGSLWISFSFNPFSVKNAWISEILMFSEKQSIVYLPFLALVVTLIGFWIGFQKQTAFEAKKRLFSQKLFALQLQIFRLLKGFWQRVLLVGVAIFQGFQNSTQLAYAIVIFAQKLHKLEKTWDKILDNLAKLQVVFAHIIYWVDRAFVDGFLHFLLWIGRTFGNFVRNLQGKEIQGYWFFTLAVLLAIIWWIVK</sequence>
<keyword evidence="2 5" id="KW-0812">Transmembrane</keyword>
<dbReference type="GO" id="GO:0015990">
    <property type="term" value="P:electron transport coupled proton transport"/>
    <property type="evidence" value="ECO:0007669"/>
    <property type="project" value="TreeGrafter"/>
</dbReference>
<feature type="transmembrane region" description="Helical" evidence="6">
    <location>
        <begin position="129"/>
        <end position="148"/>
    </location>
</feature>
<dbReference type="InterPro" id="IPR018393">
    <property type="entry name" value="NADHpl_OxRdtase_5_subgr"/>
</dbReference>
<feature type="transmembrane region" description="Helical" evidence="6">
    <location>
        <begin position="266"/>
        <end position="287"/>
    </location>
</feature>
<evidence type="ECO:0000256" key="3">
    <source>
        <dbReference type="ARBA" id="ARBA00022989"/>
    </source>
</evidence>
<dbReference type="GO" id="GO:0012505">
    <property type="term" value="C:endomembrane system"/>
    <property type="evidence" value="ECO:0007669"/>
    <property type="project" value="UniProtKB-SubCell"/>
</dbReference>
<feature type="transmembrane region" description="Helical" evidence="6">
    <location>
        <begin position="319"/>
        <end position="340"/>
    </location>
</feature>
<feature type="transmembrane region" description="Helical" evidence="6">
    <location>
        <begin position="498"/>
        <end position="518"/>
    </location>
</feature>
<name>A0A2N3IJM6_9BACT</name>
<dbReference type="GO" id="GO:0003954">
    <property type="term" value="F:NADH dehydrogenase activity"/>
    <property type="evidence" value="ECO:0007669"/>
    <property type="project" value="TreeGrafter"/>
</dbReference>
<dbReference type="NCBIfam" id="TIGR01974">
    <property type="entry name" value="NDH_I_L"/>
    <property type="match status" value="1"/>
</dbReference>
<feature type="transmembrane region" description="Helical" evidence="6">
    <location>
        <begin position="76"/>
        <end position="96"/>
    </location>
</feature>
<comment type="subcellular location">
    <subcellularLocation>
        <location evidence="1">Endomembrane system</location>
        <topology evidence="1">Multi-pass membrane protein</topology>
    </subcellularLocation>
    <subcellularLocation>
        <location evidence="5">Membrane</location>
        <topology evidence="5">Multi-pass membrane protein</topology>
    </subcellularLocation>
</comment>
<evidence type="ECO:0000259" key="7">
    <source>
        <dbReference type="Pfam" id="PF00361"/>
    </source>
</evidence>
<evidence type="ECO:0000256" key="6">
    <source>
        <dbReference type="SAM" id="Phobius"/>
    </source>
</evidence>
<dbReference type="PRINTS" id="PR01434">
    <property type="entry name" value="NADHDHGNASE5"/>
</dbReference>
<feature type="transmembrane region" description="Helical" evidence="6">
    <location>
        <begin position="294"/>
        <end position="313"/>
    </location>
</feature>
<dbReference type="InterPro" id="IPR003945">
    <property type="entry name" value="NU5C-like"/>
</dbReference>
<organism evidence="9 10">
    <name type="scientific">Raineya orbicola</name>
    <dbReference type="NCBI Taxonomy" id="2016530"/>
    <lineage>
        <taxon>Bacteria</taxon>
        <taxon>Pseudomonadati</taxon>
        <taxon>Bacteroidota</taxon>
        <taxon>Cytophagia</taxon>
        <taxon>Cytophagales</taxon>
        <taxon>Raineyaceae</taxon>
        <taxon>Raineya</taxon>
    </lineage>
</organism>
<dbReference type="InterPro" id="IPR001516">
    <property type="entry name" value="Proton_antipo_N"/>
</dbReference>
<evidence type="ECO:0000256" key="1">
    <source>
        <dbReference type="ARBA" id="ARBA00004127"/>
    </source>
</evidence>
<proteinExistence type="predicted"/>
<dbReference type="PANTHER" id="PTHR42829:SF2">
    <property type="entry name" value="NADH-UBIQUINONE OXIDOREDUCTASE CHAIN 5"/>
    <property type="match status" value="1"/>
</dbReference>
<feature type="transmembrane region" description="Helical" evidence="6">
    <location>
        <begin position="553"/>
        <end position="578"/>
    </location>
</feature>
<reference evidence="9 10" key="1">
    <citation type="submission" date="2017-06" db="EMBL/GenBank/DDBJ databases">
        <title>Raineya orbicola gen. nov., sp. nov. a slightly thermophilic bacterium of the phylum Bacteroidetes and the description of Raineyaceae fam. nov.</title>
        <authorList>
            <person name="Albuquerque L."/>
            <person name="Polonia A.R.M."/>
            <person name="Barroso C."/>
            <person name="Froufe H.J.C."/>
            <person name="Lage O."/>
            <person name="Lobo-Da-Cunha A."/>
            <person name="Egas C."/>
            <person name="Da Costa M.S."/>
        </authorList>
    </citation>
    <scope>NUCLEOTIDE SEQUENCE [LARGE SCALE GENOMIC DNA]</scope>
    <source>
        <strain evidence="9 10">SPSPC-11</strain>
    </source>
</reference>
<dbReference type="GO" id="GO:0042773">
    <property type="term" value="P:ATP synthesis coupled electron transport"/>
    <property type="evidence" value="ECO:0007669"/>
    <property type="project" value="InterPro"/>
</dbReference>
<feature type="domain" description="NADH-Ubiquinone oxidoreductase (complex I) chain 5 N-terminal" evidence="8">
    <location>
        <begin position="59"/>
        <end position="107"/>
    </location>
</feature>
<dbReference type="Pfam" id="PF00662">
    <property type="entry name" value="Proton_antipo_N"/>
    <property type="match status" value="1"/>
</dbReference>
<feature type="transmembrane region" description="Helical" evidence="6">
    <location>
        <begin position="598"/>
        <end position="622"/>
    </location>
</feature>
<dbReference type="GO" id="GO:0008137">
    <property type="term" value="F:NADH dehydrogenase (ubiquinone) activity"/>
    <property type="evidence" value="ECO:0007669"/>
    <property type="project" value="InterPro"/>
</dbReference>
<evidence type="ECO:0000256" key="4">
    <source>
        <dbReference type="ARBA" id="ARBA00023136"/>
    </source>
</evidence>
<evidence type="ECO:0000313" key="9">
    <source>
        <dbReference type="EMBL" id="PKQ70525.1"/>
    </source>
</evidence>
<evidence type="ECO:0000256" key="5">
    <source>
        <dbReference type="RuleBase" id="RU000320"/>
    </source>
</evidence>
<dbReference type="Gene3D" id="1.20.5.2700">
    <property type="match status" value="1"/>
</dbReference>